<dbReference type="AlphaFoldDB" id="A0A8H3PG79"/>
<name>A0A8H3PG79_9LECA</name>
<feature type="compositionally biased region" description="Polar residues" evidence="1">
    <location>
        <begin position="170"/>
        <end position="184"/>
    </location>
</feature>
<reference evidence="4" key="1">
    <citation type="submission" date="2021-03" db="EMBL/GenBank/DDBJ databases">
        <authorList>
            <person name="Tagirdzhanova G."/>
        </authorList>
    </citation>
    <scope>NUCLEOTIDE SEQUENCE</scope>
</reference>
<dbReference type="InterPro" id="IPR011990">
    <property type="entry name" value="TPR-like_helical_dom_sf"/>
</dbReference>
<feature type="compositionally biased region" description="Polar residues" evidence="1">
    <location>
        <begin position="136"/>
        <end position="152"/>
    </location>
</feature>
<evidence type="ECO:0000259" key="3">
    <source>
        <dbReference type="Pfam" id="PF10373"/>
    </source>
</evidence>
<keyword evidence="2" id="KW-0472">Membrane</keyword>
<evidence type="ECO:0000256" key="2">
    <source>
        <dbReference type="SAM" id="Phobius"/>
    </source>
</evidence>
<dbReference type="GO" id="GO:0000184">
    <property type="term" value="P:nuclear-transcribed mRNA catabolic process, nonsense-mediated decay"/>
    <property type="evidence" value="ECO:0007669"/>
    <property type="project" value="TreeGrafter"/>
</dbReference>
<feature type="transmembrane region" description="Helical" evidence="2">
    <location>
        <begin position="625"/>
        <end position="642"/>
    </location>
</feature>
<organism evidence="4 5">
    <name type="scientific">Imshaugia aleurites</name>
    <dbReference type="NCBI Taxonomy" id="172621"/>
    <lineage>
        <taxon>Eukaryota</taxon>
        <taxon>Fungi</taxon>
        <taxon>Dikarya</taxon>
        <taxon>Ascomycota</taxon>
        <taxon>Pezizomycotina</taxon>
        <taxon>Lecanoromycetes</taxon>
        <taxon>OSLEUM clade</taxon>
        <taxon>Lecanoromycetidae</taxon>
        <taxon>Lecanorales</taxon>
        <taxon>Lecanorineae</taxon>
        <taxon>Parmeliaceae</taxon>
        <taxon>Imshaugia</taxon>
    </lineage>
</organism>
<feature type="region of interest" description="Disordered" evidence="1">
    <location>
        <begin position="116"/>
        <end position="200"/>
    </location>
</feature>
<dbReference type="PANTHER" id="PTHR15696:SF0">
    <property type="entry name" value="TELOMERASE-BINDING PROTEIN EST1A"/>
    <property type="match status" value="1"/>
</dbReference>
<dbReference type="GO" id="GO:0005697">
    <property type="term" value="C:telomerase holoenzyme complex"/>
    <property type="evidence" value="ECO:0007669"/>
    <property type="project" value="TreeGrafter"/>
</dbReference>
<keyword evidence="2" id="KW-1133">Transmembrane helix</keyword>
<gene>
    <name evidence="4" type="ORF">IMSHALPRED_001593</name>
</gene>
<feature type="transmembrane region" description="Helical" evidence="2">
    <location>
        <begin position="681"/>
        <end position="700"/>
    </location>
</feature>
<dbReference type="InterPro" id="IPR018834">
    <property type="entry name" value="DNA/RNA-bd_Est1-type"/>
</dbReference>
<dbReference type="FunFam" id="1.25.40.10:FF:000202">
    <property type="entry name" value="Unplaced genomic scaffold supercont1.7, whole genome shotgun sequence"/>
    <property type="match status" value="1"/>
</dbReference>
<dbReference type="Proteomes" id="UP000664534">
    <property type="component" value="Unassembled WGS sequence"/>
</dbReference>
<dbReference type="OrthoDB" id="2017974at2759"/>
<dbReference type="EMBL" id="CAJPDT010000122">
    <property type="protein sequence ID" value="CAF9939680.1"/>
    <property type="molecule type" value="Genomic_DNA"/>
</dbReference>
<dbReference type="GO" id="GO:0070034">
    <property type="term" value="F:telomerase RNA binding"/>
    <property type="evidence" value="ECO:0007669"/>
    <property type="project" value="TreeGrafter"/>
</dbReference>
<dbReference type="Gene3D" id="1.25.40.10">
    <property type="entry name" value="Tetratricopeptide repeat domain"/>
    <property type="match status" value="1"/>
</dbReference>
<evidence type="ECO:0000256" key="1">
    <source>
        <dbReference type="SAM" id="MobiDB-lite"/>
    </source>
</evidence>
<sequence>MPNDKRQTGPVGSTLIFPTDMYRAAAKNAMRGTEEDFTVPQNPFAFTPHELSELLARNSRSKNYIQSSSGLKQQSKSLDSIHVARQANTGCSTDGGSEDEILQQYKRDTHGVLGLLWDPNTDNPNTGKAFQRDRNQSLAKTPSRRLNPSKNYGSKPEKSSLLQGKRKSQPLKTRQEQSMSNEPRTPNLEEPQKSASEGLEAEPELLLQPDTRPISHEQLVVEVKEIYAGLVIIEAKCIDLDERQSAATRENDPTKRTNLKNNQWQSLIALHKQLLHEHHDFFLTSQHPSASPALNRLAAKYSIPARMWRHGIHGFLEILRHRLPESLEHMLAFIYIAYSMMALLYESVSTFEDTWIECLGDLGRYRMAIEDDEPKDRKVWSNVARFWYLKAADKSPNVGRLYHHLAILARPYTLEQLSLYHRSLTCDSLFESAKGSILTLFNPILSGKDDVQYRLSSFEATFVKAQGLPNAKHPLPEDFIMRDQLYSQWDFPDNWFTAEKTDDDEQLCDPLSMAWARMERMLRLGHQTALMSWYIYQIFSRVRESAALVKGLKRKRLYPSPSTLLPFMSSFLPLVSGSPIGNSDTADQPSSMVFSVPLLPGSLYAGFSLAFLAGARSLAAKLGPIRVWGCLMAISAYGWWVVRNDTTASPSLSIANLGVWAISALQYGNATFWEFRIHERVTLITVLSAAILDMAIVSFMTPNGVPISQSDLLSLSLPAMSLSLAITVNIYGCFRNHPTSTSPSHQMEAVVYGGPSQQLPMSAYSGISHPQLLDNPLGEDSTRIWSNDD</sequence>
<dbReference type="PANTHER" id="PTHR15696">
    <property type="entry name" value="SMG-7 SUPPRESSOR WITH MORPHOLOGICAL EFFECT ON GENITALIA PROTEIN 7"/>
    <property type="match status" value="1"/>
</dbReference>
<dbReference type="GO" id="GO:0042162">
    <property type="term" value="F:telomeric DNA binding"/>
    <property type="evidence" value="ECO:0007669"/>
    <property type="project" value="TreeGrafter"/>
</dbReference>
<keyword evidence="2" id="KW-0812">Transmembrane</keyword>
<feature type="transmembrane region" description="Helical" evidence="2">
    <location>
        <begin position="648"/>
        <end position="669"/>
    </location>
</feature>
<keyword evidence="5" id="KW-1185">Reference proteome</keyword>
<feature type="domain" description="DNA/RNA-binding" evidence="3">
    <location>
        <begin position="386"/>
        <end position="455"/>
    </location>
</feature>
<protein>
    <recommendedName>
        <fullName evidence="3">DNA/RNA-binding domain-containing protein</fullName>
    </recommendedName>
</protein>
<accession>A0A8H3PG79</accession>
<dbReference type="Pfam" id="PF10373">
    <property type="entry name" value="EST1_DNA_bind"/>
    <property type="match status" value="1"/>
</dbReference>
<feature type="transmembrane region" description="Helical" evidence="2">
    <location>
        <begin position="712"/>
        <end position="734"/>
    </location>
</feature>
<evidence type="ECO:0000313" key="5">
    <source>
        <dbReference type="Proteomes" id="UP000664534"/>
    </source>
</evidence>
<comment type="caution">
    <text evidence="4">The sequence shown here is derived from an EMBL/GenBank/DDBJ whole genome shotgun (WGS) entry which is preliminary data.</text>
</comment>
<proteinExistence type="predicted"/>
<evidence type="ECO:0000313" key="4">
    <source>
        <dbReference type="EMBL" id="CAF9939680.1"/>
    </source>
</evidence>
<dbReference type="SUPFAM" id="SSF48452">
    <property type="entry name" value="TPR-like"/>
    <property type="match status" value="1"/>
</dbReference>
<feature type="transmembrane region" description="Helical" evidence="2">
    <location>
        <begin position="592"/>
        <end position="613"/>
    </location>
</feature>
<dbReference type="InterPro" id="IPR045153">
    <property type="entry name" value="Est1/Ebs1-like"/>
</dbReference>